<feature type="transmembrane region" description="Helical" evidence="1">
    <location>
        <begin position="15"/>
        <end position="30"/>
    </location>
</feature>
<gene>
    <name evidence="2" type="ORF">CHC_T00002214001</name>
</gene>
<dbReference type="EMBL" id="HG001653">
    <property type="protein sequence ID" value="CDF33662.1"/>
    <property type="molecule type" value="Genomic_DNA"/>
</dbReference>
<dbReference type="PhylomeDB" id="R7Q537"/>
<dbReference type="Proteomes" id="UP000012073">
    <property type="component" value="Unassembled WGS sequence"/>
</dbReference>
<evidence type="ECO:0000313" key="3">
    <source>
        <dbReference type="Proteomes" id="UP000012073"/>
    </source>
</evidence>
<keyword evidence="3" id="KW-1185">Reference proteome</keyword>
<dbReference type="AlphaFoldDB" id="R7Q537"/>
<dbReference type="Gramene" id="CDF33662">
    <property type="protein sequence ID" value="CDF33662"/>
    <property type="gene ID" value="CHC_T00002214001"/>
</dbReference>
<protein>
    <submittedName>
        <fullName evidence="2">Uncharacterized protein</fullName>
    </submittedName>
</protein>
<keyword evidence="1" id="KW-1133">Transmembrane helix</keyword>
<evidence type="ECO:0000256" key="1">
    <source>
        <dbReference type="SAM" id="Phobius"/>
    </source>
</evidence>
<dbReference type="GeneID" id="17321198"/>
<keyword evidence="1" id="KW-0472">Membrane</keyword>
<dbReference type="RefSeq" id="XP_005713481.1">
    <property type="nucleotide sequence ID" value="XM_005713424.1"/>
</dbReference>
<name>R7Q537_CHOCR</name>
<reference evidence="3" key="1">
    <citation type="journal article" date="2013" name="Proc. Natl. Acad. Sci. U.S.A.">
        <title>Genome structure and metabolic features in the red seaweed Chondrus crispus shed light on evolution of the Archaeplastida.</title>
        <authorList>
            <person name="Collen J."/>
            <person name="Porcel B."/>
            <person name="Carre W."/>
            <person name="Ball S.G."/>
            <person name="Chaparro C."/>
            <person name="Tonon T."/>
            <person name="Barbeyron T."/>
            <person name="Michel G."/>
            <person name="Noel B."/>
            <person name="Valentin K."/>
            <person name="Elias M."/>
            <person name="Artiguenave F."/>
            <person name="Arun A."/>
            <person name="Aury J.M."/>
            <person name="Barbosa-Neto J.F."/>
            <person name="Bothwell J.H."/>
            <person name="Bouget F.Y."/>
            <person name="Brillet L."/>
            <person name="Cabello-Hurtado F."/>
            <person name="Capella-Gutierrez S."/>
            <person name="Charrier B."/>
            <person name="Cladiere L."/>
            <person name="Cock J.M."/>
            <person name="Coelho S.M."/>
            <person name="Colleoni C."/>
            <person name="Czjzek M."/>
            <person name="Da Silva C."/>
            <person name="Delage L."/>
            <person name="Denoeud F."/>
            <person name="Deschamps P."/>
            <person name="Dittami S.M."/>
            <person name="Gabaldon T."/>
            <person name="Gachon C.M."/>
            <person name="Groisillier A."/>
            <person name="Herve C."/>
            <person name="Jabbari K."/>
            <person name="Katinka M."/>
            <person name="Kloareg B."/>
            <person name="Kowalczyk N."/>
            <person name="Labadie K."/>
            <person name="Leblanc C."/>
            <person name="Lopez P.J."/>
            <person name="McLachlan D.H."/>
            <person name="Meslet-Cladiere L."/>
            <person name="Moustafa A."/>
            <person name="Nehr Z."/>
            <person name="Nyvall Collen P."/>
            <person name="Panaud O."/>
            <person name="Partensky F."/>
            <person name="Poulain J."/>
            <person name="Rensing S.A."/>
            <person name="Rousvoal S."/>
            <person name="Samson G."/>
            <person name="Symeonidi A."/>
            <person name="Weissenbach J."/>
            <person name="Zambounis A."/>
            <person name="Wincker P."/>
            <person name="Boyen C."/>
        </authorList>
    </citation>
    <scope>NUCLEOTIDE SEQUENCE [LARGE SCALE GENOMIC DNA]</scope>
    <source>
        <strain evidence="3">cv. Stackhouse</strain>
    </source>
</reference>
<sequence>MPRFSAVCFALPKEVIWRAMSGSYVLIYVFKKSKGLRSIRYLLRI</sequence>
<keyword evidence="1" id="KW-0812">Transmembrane</keyword>
<evidence type="ECO:0000313" key="2">
    <source>
        <dbReference type="EMBL" id="CDF33662.1"/>
    </source>
</evidence>
<proteinExistence type="predicted"/>
<organism evidence="2 3">
    <name type="scientific">Chondrus crispus</name>
    <name type="common">Carrageen Irish moss</name>
    <name type="synonym">Polymorpha crispa</name>
    <dbReference type="NCBI Taxonomy" id="2769"/>
    <lineage>
        <taxon>Eukaryota</taxon>
        <taxon>Rhodophyta</taxon>
        <taxon>Florideophyceae</taxon>
        <taxon>Rhodymeniophycidae</taxon>
        <taxon>Gigartinales</taxon>
        <taxon>Gigartinaceae</taxon>
        <taxon>Chondrus</taxon>
    </lineage>
</organism>
<dbReference type="KEGG" id="ccp:CHC_T00002214001"/>
<accession>R7Q537</accession>